<evidence type="ECO:0000256" key="5">
    <source>
        <dbReference type="ARBA" id="ARBA00022840"/>
    </source>
</evidence>
<keyword evidence="7 11" id="KW-0648">Protein biosynthesis</keyword>
<dbReference type="SUPFAM" id="SSF52374">
    <property type="entry name" value="Nucleotidylyl transferase"/>
    <property type="match status" value="1"/>
</dbReference>
<keyword evidence="6 12" id="KW-0694">RNA-binding</keyword>
<evidence type="ECO:0000256" key="7">
    <source>
        <dbReference type="ARBA" id="ARBA00022917"/>
    </source>
</evidence>
<keyword evidence="4 11" id="KW-0547">Nucleotide-binding</keyword>
<evidence type="ECO:0000259" key="13">
    <source>
        <dbReference type="SMART" id="SM00363"/>
    </source>
</evidence>
<dbReference type="FunFam" id="1.10.240.10:FF:000001">
    <property type="entry name" value="Tyrosine--tRNA ligase"/>
    <property type="match status" value="1"/>
</dbReference>
<proteinExistence type="inferred from homology"/>
<keyword evidence="3 11" id="KW-0436">Ligase</keyword>
<dbReference type="OrthoDB" id="9804243at2"/>
<feature type="binding site" evidence="11">
    <location>
        <position position="168"/>
    </location>
    <ligand>
        <name>L-tyrosine</name>
        <dbReference type="ChEBI" id="CHEBI:58315"/>
    </ligand>
</feature>
<dbReference type="PANTHER" id="PTHR11766">
    <property type="entry name" value="TYROSYL-TRNA SYNTHETASE"/>
    <property type="match status" value="1"/>
</dbReference>
<evidence type="ECO:0000256" key="8">
    <source>
        <dbReference type="ARBA" id="ARBA00023146"/>
    </source>
</evidence>
<keyword evidence="5 11" id="KW-0067">ATP-binding</keyword>
<dbReference type="GO" id="GO:0005524">
    <property type="term" value="F:ATP binding"/>
    <property type="evidence" value="ECO:0007669"/>
    <property type="project" value="UniProtKB-UniRule"/>
</dbReference>
<comment type="function">
    <text evidence="11">Catalyzes the attachment of tyrosine to tRNA(Tyr) in a two-step reaction: tyrosine is first activated by ATP to form Tyr-AMP and then transferred to the acceptor end of tRNA(Tyr).</text>
</comment>
<dbReference type="FunFam" id="3.40.50.620:FF:000008">
    <property type="entry name" value="Tyrosine--tRNA ligase"/>
    <property type="match status" value="1"/>
</dbReference>
<name>A0A419UVZ9_9BACL</name>
<keyword evidence="2 11" id="KW-0963">Cytoplasm</keyword>
<feature type="binding site" evidence="11">
    <location>
        <position position="236"/>
    </location>
    <ligand>
        <name>ATP</name>
        <dbReference type="ChEBI" id="CHEBI:30616"/>
    </ligand>
</feature>
<dbReference type="AlphaFoldDB" id="A0A419UVZ9"/>
<dbReference type="SUPFAM" id="SSF55174">
    <property type="entry name" value="Alpha-L RNA-binding motif"/>
    <property type="match status" value="1"/>
</dbReference>
<dbReference type="GO" id="GO:0042803">
    <property type="term" value="F:protein homodimerization activity"/>
    <property type="evidence" value="ECO:0007669"/>
    <property type="project" value="UniProtKB-ARBA"/>
</dbReference>
<dbReference type="GO" id="GO:0005829">
    <property type="term" value="C:cytosol"/>
    <property type="evidence" value="ECO:0007669"/>
    <property type="project" value="TreeGrafter"/>
</dbReference>
<dbReference type="InterPro" id="IPR002942">
    <property type="entry name" value="S4_RNA-bd"/>
</dbReference>
<protein>
    <recommendedName>
        <fullName evidence="11">Tyrosine--tRNA ligase</fullName>
        <ecNumber evidence="11">6.1.1.1</ecNumber>
    </recommendedName>
    <alternativeName>
        <fullName evidence="11">Tyrosyl-tRNA synthetase</fullName>
        <shortName evidence="11">TyrRS</shortName>
    </alternativeName>
</protein>
<dbReference type="InterPro" id="IPR014729">
    <property type="entry name" value="Rossmann-like_a/b/a_fold"/>
</dbReference>
<evidence type="ECO:0000256" key="6">
    <source>
        <dbReference type="ARBA" id="ARBA00022884"/>
    </source>
</evidence>
<evidence type="ECO:0000256" key="12">
    <source>
        <dbReference type="PROSITE-ProRule" id="PRU00182"/>
    </source>
</evidence>
<evidence type="ECO:0000256" key="1">
    <source>
        <dbReference type="ARBA" id="ARBA00004496"/>
    </source>
</evidence>
<feature type="short sequence motif" description="'HIGH' region" evidence="11">
    <location>
        <begin position="39"/>
        <end position="48"/>
    </location>
</feature>
<dbReference type="PANTHER" id="PTHR11766:SF0">
    <property type="entry name" value="TYROSINE--TRNA LIGASE, MITOCHONDRIAL"/>
    <property type="match status" value="1"/>
</dbReference>
<dbReference type="InterPro" id="IPR054608">
    <property type="entry name" value="SYY-like_C"/>
</dbReference>
<comment type="subcellular location">
    <subcellularLocation>
        <location evidence="1 11">Cytoplasm</location>
    </subcellularLocation>
</comment>
<dbReference type="NCBIfam" id="TIGR00234">
    <property type="entry name" value="tyrS"/>
    <property type="match status" value="1"/>
</dbReference>
<dbReference type="Pfam" id="PF22421">
    <property type="entry name" value="SYY_C-terminal"/>
    <property type="match status" value="1"/>
</dbReference>
<dbReference type="InterPro" id="IPR024107">
    <property type="entry name" value="Tyr-tRNA-ligase_bac_1"/>
</dbReference>
<organism evidence="14 15">
    <name type="scientific">Sinobaca qinghaiensis</name>
    <dbReference type="NCBI Taxonomy" id="342944"/>
    <lineage>
        <taxon>Bacteria</taxon>
        <taxon>Bacillati</taxon>
        <taxon>Bacillota</taxon>
        <taxon>Bacilli</taxon>
        <taxon>Bacillales</taxon>
        <taxon>Sporolactobacillaceae</taxon>
        <taxon>Sinobaca</taxon>
    </lineage>
</organism>
<comment type="similarity">
    <text evidence="10 11">Belongs to the class-I aminoacyl-tRNA synthetase family. TyrS type 1 subfamily.</text>
</comment>
<comment type="catalytic activity">
    <reaction evidence="9 11">
        <text>tRNA(Tyr) + L-tyrosine + ATP = L-tyrosyl-tRNA(Tyr) + AMP + diphosphate + H(+)</text>
        <dbReference type="Rhea" id="RHEA:10220"/>
        <dbReference type="Rhea" id="RHEA-COMP:9706"/>
        <dbReference type="Rhea" id="RHEA-COMP:9707"/>
        <dbReference type="ChEBI" id="CHEBI:15378"/>
        <dbReference type="ChEBI" id="CHEBI:30616"/>
        <dbReference type="ChEBI" id="CHEBI:33019"/>
        <dbReference type="ChEBI" id="CHEBI:58315"/>
        <dbReference type="ChEBI" id="CHEBI:78442"/>
        <dbReference type="ChEBI" id="CHEBI:78536"/>
        <dbReference type="ChEBI" id="CHEBI:456215"/>
        <dbReference type="EC" id="6.1.1.1"/>
    </reaction>
</comment>
<dbReference type="PROSITE" id="PS50889">
    <property type="entry name" value="S4"/>
    <property type="match status" value="1"/>
</dbReference>
<feature type="binding site" evidence="11">
    <location>
        <position position="172"/>
    </location>
    <ligand>
        <name>L-tyrosine</name>
        <dbReference type="ChEBI" id="CHEBI:58315"/>
    </ligand>
</feature>
<keyword evidence="15" id="KW-1185">Reference proteome</keyword>
<dbReference type="Gene3D" id="3.10.290.10">
    <property type="entry name" value="RNA-binding S4 domain"/>
    <property type="match status" value="1"/>
</dbReference>
<evidence type="ECO:0000256" key="10">
    <source>
        <dbReference type="ARBA" id="ARBA00060965"/>
    </source>
</evidence>
<evidence type="ECO:0000256" key="3">
    <source>
        <dbReference type="ARBA" id="ARBA00022598"/>
    </source>
</evidence>
<evidence type="ECO:0000256" key="9">
    <source>
        <dbReference type="ARBA" id="ARBA00048248"/>
    </source>
</evidence>
<keyword evidence="8 11" id="KW-0030">Aminoacyl-tRNA synthetase</keyword>
<dbReference type="EC" id="6.1.1.1" evidence="11"/>
<evidence type="ECO:0000256" key="2">
    <source>
        <dbReference type="ARBA" id="ARBA00022490"/>
    </source>
</evidence>
<dbReference type="Pfam" id="PF00579">
    <property type="entry name" value="tRNA-synt_1b"/>
    <property type="match status" value="1"/>
</dbReference>
<accession>A0A419UVZ9</accession>
<dbReference type="Gene3D" id="1.10.240.10">
    <property type="entry name" value="Tyrosyl-Transfer RNA Synthetase"/>
    <property type="match status" value="1"/>
</dbReference>
<dbReference type="Proteomes" id="UP000285120">
    <property type="component" value="Unassembled WGS sequence"/>
</dbReference>
<dbReference type="GO" id="GO:0006437">
    <property type="term" value="P:tyrosyl-tRNA aminoacylation"/>
    <property type="evidence" value="ECO:0007669"/>
    <property type="project" value="UniProtKB-UniRule"/>
</dbReference>
<dbReference type="SMART" id="SM00363">
    <property type="entry name" value="S4"/>
    <property type="match status" value="1"/>
</dbReference>
<comment type="subunit">
    <text evidence="11">Homodimer.</text>
</comment>
<dbReference type="GO" id="GO:0004831">
    <property type="term" value="F:tyrosine-tRNA ligase activity"/>
    <property type="evidence" value="ECO:0007669"/>
    <property type="project" value="UniProtKB-UniRule"/>
</dbReference>
<dbReference type="CDD" id="cd00805">
    <property type="entry name" value="TyrRS_core"/>
    <property type="match status" value="1"/>
</dbReference>
<feature type="short sequence motif" description="'KMSKS' region" evidence="11">
    <location>
        <begin position="233"/>
        <end position="237"/>
    </location>
</feature>
<reference evidence="14 15" key="1">
    <citation type="submission" date="2018-09" db="EMBL/GenBank/DDBJ databases">
        <title>Genomic Encyclopedia of Archaeal and Bacterial Type Strains, Phase II (KMG-II): from individual species to whole genera.</title>
        <authorList>
            <person name="Goeker M."/>
        </authorList>
    </citation>
    <scope>NUCLEOTIDE SEQUENCE [LARGE SCALE GENOMIC DNA]</scope>
    <source>
        <strain evidence="14 15">DSM 17008</strain>
    </source>
</reference>
<dbReference type="InterPro" id="IPR002305">
    <property type="entry name" value="aa-tRNA-synth_Ic"/>
</dbReference>
<dbReference type="HAMAP" id="MF_02006">
    <property type="entry name" value="Tyr_tRNA_synth_type1"/>
    <property type="match status" value="1"/>
</dbReference>
<evidence type="ECO:0000256" key="4">
    <source>
        <dbReference type="ARBA" id="ARBA00022741"/>
    </source>
</evidence>
<feature type="domain" description="RNA-binding S4" evidence="13">
    <location>
        <begin position="358"/>
        <end position="419"/>
    </location>
</feature>
<dbReference type="PRINTS" id="PR01040">
    <property type="entry name" value="TRNASYNTHTYR"/>
</dbReference>
<dbReference type="GO" id="GO:0003723">
    <property type="term" value="F:RNA binding"/>
    <property type="evidence" value="ECO:0007669"/>
    <property type="project" value="UniProtKB-KW"/>
</dbReference>
<evidence type="ECO:0000313" key="14">
    <source>
        <dbReference type="EMBL" id="RKD68742.1"/>
    </source>
</evidence>
<dbReference type="EMBL" id="RAPK01000012">
    <property type="protein sequence ID" value="RKD68742.1"/>
    <property type="molecule type" value="Genomic_DNA"/>
</dbReference>
<dbReference type="InterPro" id="IPR002307">
    <property type="entry name" value="Tyr-tRNA-ligase"/>
</dbReference>
<dbReference type="PROSITE" id="PS00178">
    <property type="entry name" value="AA_TRNA_LIGASE_I"/>
    <property type="match status" value="1"/>
</dbReference>
<gene>
    <name evidence="11" type="primary">tyrS</name>
    <name evidence="14" type="ORF">ATL39_3204</name>
</gene>
<dbReference type="InterPro" id="IPR024088">
    <property type="entry name" value="Tyr-tRNA-ligase_bac-type"/>
</dbReference>
<dbReference type="InterPro" id="IPR001412">
    <property type="entry name" value="aa-tRNA-synth_I_CS"/>
</dbReference>
<evidence type="ECO:0000256" key="11">
    <source>
        <dbReference type="HAMAP-Rule" id="MF_02006"/>
    </source>
</evidence>
<dbReference type="Gene3D" id="3.40.50.620">
    <property type="entry name" value="HUPs"/>
    <property type="match status" value="1"/>
</dbReference>
<dbReference type="InterPro" id="IPR036986">
    <property type="entry name" value="S4_RNA-bd_sf"/>
</dbReference>
<comment type="caution">
    <text evidence="14">The sequence shown here is derived from an EMBL/GenBank/DDBJ whole genome shotgun (WGS) entry which is preliminary data.</text>
</comment>
<dbReference type="CDD" id="cd00165">
    <property type="entry name" value="S4"/>
    <property type="match status" value="1"/>
</dbReference>
<evidence type="ECO:0000313" key="15">
    <source>
        <dbReference type="Proteomes" id="UP000285120"/>
    </source>
</evidence>
<feature type="binding site" evidence="11">
    <location>
        <position position="34"/>
    </location>
    <ligand>
        <name>L-tyrosine</name>
        <dbReference type="ChEBI" id="CHEBI:58315"/>
    </ligand>
</feature>
<sequence>MTILQDLEQRGLVNQVTDREGLEALLNEEFITLYCGFDPTGDSLHIGHLLTIITMRRFQLAGHKPLALVGGATGFIGDPSGKSVERSLNEEDVVKMYSERIRSQLQKHLDFTGDYGAEIVNNFDWIGEMSVITFLRDVGKHFGVNYMLSKESVESRIKNGISFTEFSYQILQSLDYLHLFKEKNCRLQIGGSDQWGNITAGLELIRRKSADEEQKAEAFGFTIPLVTKADGTKFGKTEGGAIWLDPSKTTPYEFYQFLINTDDRDVIKFLHYFTFLPAEEIKEYEQKMQEAPEKREAQQKLAEELTAFVHSKEAVEQAQNISTALFGGGDVKKLSAEEIAQGFKDVPTHQAGAEEEPGLIDTLVEAKLSPSKRQAREDITNGAVYINGDRCTDLQKQLSAEDKIGGRYTIVRRGKKKYALVSFK</sequence>